<feature type="compositionally biased region" description="Low complexity" evidence="1">
    <location>
        <begin position="217"/>
        <end position="227"/>
    </location>
</feature>
<protein>
    <submittedName>
        <fullName evidence="2">Uncharacterized protein</fullName>
    </submittedName>
</protein>
<evidence type="ECO:0000313" key="3">
    <source>
        <dbReference type="Proteomes" id="UP000663850"/>
    </source>
</evidence>
<evidence type="ECO:0000256" key="1">
    <source>
        <dbReference type="SAM" id="MobiDB-lite"/>
    </source>
</evidence>
<comment type="caution">
    <text evidence="2">The sequence shown here is derived from an EMBL/GenBank/DDBJ whole genome shotgun (WGS) entry which is preliminary data.</text>
</comment>
<feature type="region of interest" description="Disordered" evidence="1">
    <location>
        <begin position="204"/>
        <end position="231"/>
    </location>
</feature>
<dbReference type="AlphaFoldDB" id="A0A8H3H2L4"/>
<evidence type="ECO:0000313" key="2">
    <source>
        <dbReference type="EMBL" id="CAE6489428.1"/>
    </source>
</evidence>
<dbReference type="Proteomes" id="UP000663850">
    <property type="component" value="Unassembled WGS sequence"/>
</dbReference>
<sequence length="272" mass="28845">MGLLAQIQDRGVEEMEYMEGNNLGKHPQTPVTSRSGSPVNTCAGKQVPMGVVEGTEQPPTSSIDFGLAGSSQTSEDKMEAITLPTAASISTPTQPALASAAPTISTIGLTAHAAAISPSNTTPTSGKQKKVDVHALFQGRGVPLGTTTDTVLVSPEAPTQPPATTPPIPPQWRPRGYYYLPLDSHYNPYAYWGTHPIYQHPHAPPAYPSRIPPPLPRSSNLRPSLAPATPGTELFDTLSVQATISLREPSNEPSPPSVDSCSCSRKHTEKKE</sequence>
<feature type="region of interest" description="Disordered" evidence="1">
    <location>
        <begin position="245"/>
        <end position="272"/>
    </location>
</feature>
<organism evidence="2 3">
    <name type="scientific">Rhizoctonia solani</name>
    <dbReference type="NCBI Taxonomy" id="456999"/>
    <lineage>
        <taxon>Eukaryota</taxon>
        <taxon>Fungi</taxon>
        <taxon>Dikarya</taxon>
        <taxon>Basidiomycota</taxon>
        <taxon>Agaricomycotina</taxon>
        <taxon>Agaricomycetes</taxon>
        <taxon>Cantharellales</taxon>
        <taxon>Ceratobasidiaceae</taxon>
        <taxon>Rhizoctonia</taxon>
    </lineage>
</organism>
<proteinExistence type="predicted"/>
<dbReference type="EMBL" id="CAJMWZ010004409">
    <property type="protein sequence ID" value="CAE6489428.1"/>
    <property type="molecule type" value="Genomic_DNA"/>
</dbReference>
<reference evidence="2" key="1">
    <citation type="submission" date="2021-01" db="EMBL/GenBank/DDBJ databases">
        <authorList>
            <person name="Kaushik A."/>
        </authorList>
    </citation>
    <scope>NUCLEOTIDE SEQUENCE</scope>
    <source>
        <strain evidence="2">Type strain: AG8-Rh-89/</strain>
    </source>
</reference>
<name>A0A8H3H2L4_9AGAM</name>
<gene>
    <name evidence="2" type="ORF">RDB_LOCUS82990</name>
</gene>
<accession>A0A8H3H2L4</accession>
<feature type="compositionally biased region" description="Pro residues" evidence="1">
    <location>
        <begin position="204"/>
        <end position="216"/>
    </location>
</feature>